<accession>A0A9Q3P2Z5</accession>
<proteinExistence type="predicted"/>
<dbReference type="OrthoDB" id="3344688at2759"/>
<dbReference type="Proteomes" id="UP000765509">
    <property type="component" value="Unassembled WGS sequence"/>
</dbReference>
<comment type="caution">
    <text evidence="1">The sequence shown here is derived from an EMBL/GenBank/DDBJ whole genome shotgun (WGS) entry which is preliminary data.</text>
</comment>
<organism evidence="1 2">
    <name type="scientific">Austropuccinia psidii MF-1</name>
    <dbReference type="NCBI Taxonomy" id="1389203"/>
    <lineage>
        <taxon>Eukaryota</taxon>
        <taxon>Fungi</taxon>
        <taxon>Dikarya</taxon>
        <taxon>Basidiomycota</taxon>
        <taxon>Pucciniomycotina</taxon>
        <taxon>Pucciniomycetes</taxon>
        <taxon>Pucciniales</taxon>
        <taxon>Sphaerophragmiaceae</taxon>
        <taxon>Austropuccinia</taxon>
    </lineage>
</organism>
<reference evidence="1" key="1">
    <citation type="submission" date="2021-03" db="EMBL/GenBank/DDBJ databases">
        <title>Draft genome sequence of rust myrtle Austropuccinia psidii MF-1, a brazilian biotype.</title>
        <authorList>
            <person name="Quecine M.C."/>
            <person name="Pachon D.M.R."/>
            <person name="Bonatelli M.L."/>
            <person name="Correr F.H."/>
            <person name="Franceschini L.M."/>
            <person name="Leite T.F."/>
            <person name="Margarido G.R.A."/>
            <person name="Almeida C.A."/>
            <person name="Ferrarezi J.A."/>
            <person name="Labate C.A."/>
        </authorList>
    </citation>
    <scope>NUCLEOTIDE SEQUENCE</scope>
    <source>
        <strain evidence="1">MF-1</strain>
    </source>
</reference>
<evidence type="ECO:0000313" key="2">
    <source>
        <dbReference type="Proteomes" id="UP000765509"/>
    </source>
</evidence>
<dbReference type="PANTHER" id="PTHR11439:SF483">
    <property type="entry name" value="PEPTIDE SYNTHASE GLIP-LIKE, PUTATIVE (AFU_ORTHOLOGUE AFUA_3G12920)-RELATED"/>
    <property type="match status" value="1"/>
</dbReference>
<dbReference type="EMBL" id="AVOT02053617">
    <property type="protein sequence ID" value="MBW0548404.1"/>
    <property type="molecule type" value="Genomic_DNA"/>
</dbReference>
<evidence type="ECO:0000313" key="1">
    <source>
        <dbReference type="EMBL" id="MBW0548404.1"/>
    </source>
</evidence>
<keyword evidence="2" id="KW-1185">Reference proteome</keyword>
<dbReference type="AlphaFoldDB" id="A0A9Q3P2Z5"/>
<sequence length="189" mass="21404">MGNYDGFKFDQTELIDKVTSLSPSNVTASTPLPFHCVLVSNTSKEIDKEYLKRAGMLLYIAQGTKPNISYEVNFLARYFMGPDNSHWEALENLISYLHKTSTFGIQISHTKEKPSLDCFVDSNWGGEGNRSTHGYLLMHGKNPIMCKFKRQETIVASVAQAVYMALSFAAKEELWLFNMFQPFLNIPCP</sequence>
<protein>
    <recommendedName>
        <fullName evidence="3">Reverse transcriptase Ty1/copia-type domain-containing protein</fullName>
    </recommendedName>
</protein>
<name>A0A9Q3P2Z5_9BASI</name>
<gene>
    <name evidence="1" type="ORF">O181_088119</name>
</gene>
<dbReference type="PANTHER" id="PTHR11439">
    <property type="entry name" value="GAG-POL-RELATED RETROTRANSPOSON"/>
    <property type="match status" value="1"/>
</dbReference>
<evidence type="ECO:0008006" key="3">
    <source>
        <dbReference type="Google" id="ProtNLM"/>
    </source>
</evidence>